<feature type="signal peptide" evidence="7">
    <location>
        <begin position="1"/>
        <end position="25"/>
    </location>
</feature>
<dbReference type="EMBL" id="JAKUCV010002003">
    <property type="protein sequence ID" value="KAJ4844261.1"/>
    <property type="molecule type" value="Genomic_DNA"/>
</dbReference>
<dbReference type="InterPro" id="IPR033308">
    <property type="entry name" value="PGAP5/Cdc1/Ted1"/>
</dbReference>
<dbReference type="GO" id="GO:0016020">
    <property type="term" value="C:membrane"/>
    <property type="evidence" value="ECO:0007669"/>
    <property type="project" value="GOC"/>
</dbReference>
<reference evidence="8" key="1">
    <citation type="submission" date="2022-02" db="EMBL/GenBank/DDBJ databases">
        <authorList>
            <person name="Henning P.M."/>
            <person name="McCubbin A.G."/>
            <person name="Shore J.S."/>
        </authorList>
    </citation>
    <scope>NUCLEOTIDE SEQUENCE</scope>
    <source>
        <strain evidence="8">F60SS</strain>
        <tissue evidence="8">Leaves</tissue>
    </source>
</reference>
<comment type="caution">
    <text evidence="8">The sequence shown here is derived from an EMBL/GenBank/DDBJ whole genome shotgun (WGS) entry which is preliminary data.</text>
</comment>
<feature type="transmembrane region" description="Helical" evidence="6">
    <location>
        <begin position="363"/>
        <end position="381"/>
    </location>
</feature>
<feature type="chain" id="PRO_5040465545" description="Calcineurin-like phosphoesterase domain-containing protein" evidence="7">
    <location>
        <begin position="26"/>
        <end position="391"/>
    </location>
</feature>
<dbReference type="PANTHER" id="PTHR13315:SF0">
    <property type="entry name" value="METALLOPHOSPHOESTERASE 1"/>
    <property type="match status" value="1"/>
</dbReference>
<dbReference type="InterPro" id="IPR029052">
    <property type="entry name" value="Metallo-depent_PP-like"/>
</dbReference>
<keyword evidence="5" id="KW-0464">Manganese</keyword>
<dbReference type="SUPFAM" id="SSF56300">
    <property type="entry name" value="Metallo-dependent phosphatases"/>
    <property type="match status" value="1"/>
</dbReference>
<evidence type="ECO:0000256" key="2">
    <source>
        <dbReference type="ARBA" id="ARBA00022723"/>
    </source>
</evidence>
<evidence type="ECO:0000256" key="7">
    <source>
        <dbReference type="SAM" id="SignalP"/>
    </source>
</evidence>
<dbReference type="GO" id="GO:0016787">
    <property type="term" value="F:hydrolase activity"/>
    <property type="evidence" value="ECO:0007669"/>
    <property type="project" value="UniProtKB-KW"/>
</dbReference>
<evidence type="ECO:0000256" key="3">
    <source>
        <dbReference type="ARBA" id="ARBA00022801"/>
    </source>
</evidence>
<gene>
    <name evidence="8" type="ORF">Tsubulata_041355</name>
</gene>
<evidence type="ECO:0000313" key="8">
    <source>
        <dbReference type="EMBL" id="KAJ4844261.1"/>
    </source>
</evidence>
<dbReference type="FunFam" id="3.60.21.10:FF:000135">
    <property type="entry name" value="Os06g0222800 protein"/>
    <property type="match status" value="1"/>
</dbReference>
<dbReference type="PANTHER" id="PTHR13315">
    <property type="entry name" value="METALLO PHOSPHOESTERASE RELATED"/>
    <property type="match status" value="1"/>
</dbReference>
<reference evidence="8" key="2">
    <citation type="journal article" date="2023" name="Plants (Basel)">
        <title>Annotation of the Turnera subulata (Passifloraceae) Draft Genome Reveals the S-Locus Evolved after the Divergence of Turneroideae from Passifloroideae in a Stepwise Manner.</title>
        <authorList>
            <person name="Henning P.M."/>
            <person name="Roalson E.H."/>
            <person name="Mir W."/>
            <person name="McCubbin A.G."/>
            <person name="Shore J.S."/>
        </authorList>
    </citation>
    <scope>NUCLEOTIDE SEQUENCE</scope>
    <source>
        <strain evidence="8">F60SS</strain>
    </source>
</reference>
<keyword evidence="3" id="KW-0378">Hydrolase</keyword>
<keyword evidence="6" id="KW-0812">Transmembrane</keyword>
<protein>
    <recommendedName>
        <fullName evidence="10">Calcineurin-like phosphoesterase domain-containing protein</fullName>
    </recommendedName>
</protein>
<sequence>MVLSTWKSLPLLLLPLLLVSFSVYPEWVSFPSCNIVPNPNPNPILNGTQSDEVDDTPRDNLKVMLVSSLLLMGSDSALFNFDFRDYYLSKFFSKSFRVVKPDMLLILGDVAAKGSRLSRTQWISVLHQFHRVLGPFLDLPFHVVLGDRDVGDCGGLDHDSVYWIARSFPGLDSSGCGAFEIGNVSFVSLNAVALLCGDNVLRFSVEKAIEMERNGYGLDDSRKFGEVTDKFGLGGNNGLSSGSNPVLLLHMPLHRTVNESCKVTHSAGESREFSNGVGPYELMHTVPQNATEYLLLALKPRIIFSAHAHEFCDHIHPDGTREVTVPAMSWKARVDPGFVVATFQNDKKSVSVSYCSLAKESHVLMAYTAVGVLSLTVWLLMNTTYLGCLQK</sequence>
<proteinExistence type="predicted"/>
<evidence type="ECO:0000256" key="6">
    <source>
        <dbReference type="SAM" id="Phobius"/>
    </source>
</evidence>
<dbReference type="OrthoDB" id="9984693at2759"/>
<evidence type="ECO:0000256" key="1">
    <source>
        <dbReference type="ARBA" id="ARBA00001936"/>
    </source>
</evidence>
<evidence type="ECO:0000256" key="5">
    <source>
        <dbReference type="ARBA" id="ARBA00023211"/>
    </source>
</evidence>
<dbReference type="GO" id="GO:0046872">
    <property type="term" value="F:metal ion binding"/>
    <property type="evidence" value="ECO:0007669"/>
    <property type="project" value="UniProtKB-KW"/>
</dbReference>
<keyword evidence="6" id="KW-1133">Transmembrane helix</keyword>
<evidence type="ECO:0000256" key="4">
    <source>
        <dbReference type="ARBA" id="ARBA00023136"/>
    </source>
</evidence>
<organism evidence="8 9">
    <name type="scientific">Turnera subulata</name>
    <dbReference type="NCBI Taxonomy" id="218843"/>
    <lineage>
        <taxon>Eukaryota</taxon>
        <taxon>Viridiplantae</taxon>
        <taxon>Streptophyta</taxon>
        <taxon>Embryophyta</taxon>
        <taxon>Tracheophyta</taxon>
        <taxon>Spermatophyta</taxon>
        <taxon>Magnoliopsida</taxon>
        <taxon>eudicotyledons</taxon>
        <taxon>Gunneridae</taxon>
        <taxon>Pentapetalae</taxon>
        <taxon>rosids</taxon>
        <taxon>fabids</taxon>
        <taxon>Malpighiales</taxon>
        <taxon>Passifloraceae</taxon>
        <taxon>Turnera</taxon>
    </lineage>
</organism>
<dbReference type="Proteomes" id="UP001141552">
    <property type="component" value="Unassembled WGS sequence"/>
</dbReference>
<keyword evidence="9" id="KW-1185">Reference proteome</keyword>
<comment type="cofactor">
    <cofactor evidence="1">
        <name>Mn(2+)</name>
        <dbReference type="ChEBI" id="CHEBI:29035"/>
    </cofactor>
</comment>
<dbReference type="AlphaFoldDB" id="A0A9Q0JIX8"/>
<keyword evidence="4 6" id="KW-0472">Membrane</keyword>
<evidence type="ECO:0000313" key="9">
    <source>
        <dbReference type="Proteomes" id="UP001141552"/>
    </source>
</evidence>
<accession>A0A9Q0JIX8</accession>
<keyword evidence="2" id="KW-0479">Metal-binding</keyword>
<dbReference type="GO" id="GO:0006506">
    <property type="term" value="P:GPI anchor biosynthetic process"/>
    <property type="evidence" value="ECO:0007669"/>
    <property type="project" value="InterPro"/>
</dbReference>
<keyword evidence="7" id="KW-0732">Signal</keyword>
<name>A0A9Q0JIX8_9ROSI</name>
<evidence type="ECO:0008006" key="10">
    <source>
        <dbReference type="Google" id="ProtNLM"/>
    </source>
</evidence>